<dbReference type="CDD" id="cd01205">
    <property type="entry name" value="EVH1_WASP-like"/>
    <property type="match status" value="1"/>
</dbReference>
<reference evidence="3" key="1">
    <citation type="submission" date="2021-01" db="EMBL/GenBank/DDBJ databases">
        <title>A chromosome-scale assembly of European eel, Anguilla anguilla.</title>
        <authorList>
            <person name="Henkel C."/>
            <person name="Jong-Raadsen S.A."/>
            <person name="Dufour S."/>
            <person name="Weltzien F.-A."/>
            <person name="Palstra A.P."/>
            <person name="Pelster B."/>
            <person name="Spaink H.P."/>
            <person name="Van Den Thillart G.E."/>
            <person name="Jansen H."/>
            <person name="Zahm M."/>
            <person name="Klopp C."/>
            <person name="Cedric C."/>
            <person name="Louis A."/>
            <person name="Berthelot C."/>
            <person name="Parey E."/>
            <person name="Roest Crollius H."/>
            <person name="Montfort J."/>
            <person name="Robinson-Rechavi M."/>
            <person name="Bucao C."/>
            <person name="Bouchez O."/>
            <person name="Gislard M."/>
            <person name="Lluch J."/>
            <person name="Milhes M."/>
            <person name="Lampietro C."/>
            <person name="Lopez Roques C."/>
            <person name="Donnadieu C."/>
            <person name="Braasch I."/>
            <person name="Desvignes T."/>
            <person name="Postlethwait J."/>
            <person name="Bobe J."/>
            <person name="Guiguen Y."/>
            <person name="Dirks R."/>
        </authorList>
    </citation>
    <scope>NUCLEOTIDE SEQUENCE</scope>
    <source>
        <strain evidence="3">Tag_6206</strain>
        <tissue evidence="3">Liver</tissue>
    </source>
</reference>
<evidence type="ECO:0000256" key="1">
    <source>
        <dbReference type="SAM" id="MobiDB-lite"/>
    </source>
</evidence>
<dbReference type="PROSITE" id="PS50229">
    <property type="entry name" value="WH1"/>
    <property type="match status" value="1"/>
</dbReference>
<sequence>MTDRGLMVYSHLISSRDNALLFNLLGPECSAMASAVAQVLVASMEPGGHGATWRCEGTGVVCLVNDQSLKSYFLRLYSVKRAQLLWEQELYTPFRYSAPRPFFHTFPADEFQAGLNFADEEEAERFLSAVNTLDPAQQKLFAKAEVSETNQKSKRVSRIHTMAERQGGLETVQKDSQVSQPQRLPKCRRAFSSLALKKGPLPPLPAQAGLPPGRELRSVTQNISNLDSRKGPFSATPLTHDAIPPSPSMPAPRIPPGHPSPTQWSASNR</sequence>
<organism evidence="3 4">
    <name type="scientific">Anguilla anguilla</name>
    <name type="common">European freshwater eel</name>
    <name type="synonym">Muraena anguilla</name>
    <dbReference type="NCBI Taxonomy" id="7936"/>
    <lineage>
        <taxon>Eukaryota</taxon>
        <taxon>Metazoa</taxon>
        <taxon>Chordata</taxon>
        <taxon>Craniata</taxon>
        <taxon>Vertebrata</taxon>
        <taxon>Euteleostomi</taxon>
        <taxon>Actinopterygii</taxon>
        <taxon>Neopterygii</taxon>
        <taxon>Teleostei</taxon>
        <taxon>Anguilliformes</taxon>
        <taxon>Anguillidae</taxon>
        <taxon>Anguilla</taxon>
    </lineage>
</organism>
<evidence type="ECO:0000313" key="3">
    <source>
        <dbReference type="EMBL" id="KAG5838353.1"/>
    </source>
</evidence>
<gene>
    <name evidence="3" type="ORF">ANANG_G00222840</name>
</gene>
<feature type="compositionally biased region" description="Polar residues" evidence="1">
    <location>
        <begin position="260"/>
        <end position="269"/>
    </location>
</feature>
<dbReference type="Proteomes" id="UP001044222">
    <property type="component" value="Chromosome 12"/>
</dbReference>
<evidence type="ECO:0000313" key="4">
    <source>
        <dbReference type="Proteomes" id="UP001044222"/>
    </source>
</evidence>
<dbReference type="InterPro" id="IPR000697">
    <property type="entry name" value="WH1/EVH1_dom"/>
</dbReference>
<name>A0A9D3M0G7_ANGAN</name>
<proteinExistence type="predicted"/>
<dbReference type="EMBL" id="JAFIRN010000012">
    <property type="protein sequence ID" value="KAG5838353.1"/>
    <property type="molecule type" value="Genomic_DNA"/>
</dbReference>
<feature type="compositionally biased region" description="Pro residues" evidence="1">
    <location>
        <begin position="244"/>
        <end position="259"/>
    </location>
</feature>
<dbReference type="InterPro" id="IPR033927">
    <property type="entry name" value="WASPfam_EVH1"/>
</dbReference>
<feature type="region of interest" description="Disordered" evidence="1">
    <location>
        <begin position="224"/>
        <end position="269"/>
    </location>
</feature>
<dbReference type="Pfam" id="PF00568">
    <property type="entry name" value="WH1"/>
    <property type="match status" value="1"/>
</dbReference>
<dbReference type="FunFam" id="2.30.29.30:FF:000130">
    <property type="entry name" value="neural Wiskott-Aldrich syndrome protein"/>
    <property type="match status" value="1"/>
</dbReference>
<dbReference type="AlphaFoldDB" id="A0A9D3M0G7"/>
<dbReference type="InterPro" id="IPR011993">
    <property type="entry name" value="PH-like_dom_sf"/>
</dbReference>
<keyword evidence="4" id="KW-1185">Reference proteome</keyword>
<protein>
    <recommendedName>
        <fullName evidence="2">WH1 domain-containing protein</fullName>
    </recommendedName>
</protein>
<dbReference type="SUPFAM" id="SSF50729">
    <property type="entry name" value="PH domain-like"/>
    <property type="match status" value="1"/>
</dbReference>
<evidence type="ECO:0000259" key="2">
    <source>
        <dbReference type="PROSITE" id="PS50229"/>
    </source>
</evidence>
<dbReference type="Gene3D" id="2.30.29.30">
    <property type="entry name" value="Pleckstrin-homology domain (PH domain)/Phosphotyrosine-binding domain (PTB)"/>
    <property type="match status" value="1"/>
</dbReference>
<dbReference type="SMART" id="SM00461">
    <property type="entry name" value="WH1"/>
    <property type="match status" value="1"/>
</dbReference>
<comment type="caution">
    <text evidence="3">The sequence shown here is derived from an EMBL/GenBank/DDBJ whole genome shotgun (WGS) entry which is preliminary data.</text>
</comment>
<feature type="domain" description="WH1" evidence="2">
    <location>
        <begin position="24"/>
        <end position="137"/>
    </location>
</feature>
<accession>A0A9D3M0G7</accession>